<feature type="binding site" evidence="16">
    <location>
        <begin position="9"/>
        <end position="16"/>
    </location>
    <ligand>
        <name>GTP</name>
        <dbReference type="ChEBI" id="CHEBI:37565"/>
    </ligand>
</feature>
<evidence type="ECO:0000313" key="18">
    <source>
        <dbReference type="Proteomes" id="UP000029858"/>
    </source>
</evidence>
<dbReference type="CDD" id="cd00544">
    <property type="entry name" value="CobU"/>
    <property type="match status" value="1"/>
</dbReference>
<keyword evidence="11 14" id="KW-0418">Kinase</keyword>
<keyword evidence="12 14" id="KW-0067">ATP-binding</keyword>
<dbReference type="UniPathway" id="UPA00148">
    <property type="reaction ID" value="UER00236"/>
</dbReference>
<dbReference type="PANTHER" id="PTHR34848:SF1">
    <property type="entry name" value="BIFUNCTIONAL ADENOSYLCOBALAMIN BIOSYNTHESIS PROTEIN COBU"/>
    <property type="match status" value="1"/>
</dbReference>
<keyword evidence="9 14" id="KW-0808">Transferase</keyword>
<keyword evidence="13 14" id="KW-0342">GTP-binding</keyword>
<protein>
    <recommendedName>
        <fullName evidence="14">Bifunctional adenosylcobalamin biosynthesis protein</fullName>
        <ecNumber evidence="14">2.7.1.156</ecNumber>
        <ecNumber evidence="14">2.7.7.62</ecNumber>
    </recommendedName>
</protein>
<comment type="catalytic activity">
    <reaction evidence="1 14">
        <text>adenosylcob(III)inamide + ATP = adenosylcob(III)inamide phosphate + ADP + H(+)</text>
        <dbReference type="Rhea" id="RHEA:15769"/>
        <dbReference type="ChEBI" id="CHEBI:2480"/>
        <dbReference type="ChEBI" id="CHEBI:15378"/>
        <dbReference type="ChEBI" id="CHEBI:30616"/>
        <dbReference type="ChEBI" id="CHEBI:58502"/>
        <dbReference type="ChEBI" id="CHEBI:456216"/>
        <dbReference type="EC" id="2.7.1.156"/>
    </reaction>
</comment>
<evidence type="ECO:0000256" key="10">
    <source>
        <dbReference type="ARBA" id="ARBA00022741"/>
    </source>
</evidence>
<keyword evidence="8 14" id="KW-0169">Cobalamin biosynthesis</keyword>
<feature type="binding site" evidence="16">
    <location>
        <position position="88"/>
    </location>
    <ligand>
        <name>GTP</name>
        <dbReference type="ChEBI" id="CHEBI:37565"/>
    </ligand>
</feature>
<gene>
    <name evidence="17" type="ORF">IX56_03925</name>
</gene>
<evidence type="ECO:0000256" key="12">
    <source>
        <dbReference type="ARBA" id="ARBA00022840"/>
    </source>
</evidence>
<dbReference type="Pfam" id="PF02283">
    <property type="entry name" value="CobU"/>
    <property type="match status" value="1"/>
</dbReference>
<evidence type="ECO:0000256" key="13">
    <source>
        <dbReference type="ARBA" id="ARBA00023134"/>
    </source>
</evidence>
<dbReference type="GO" id="GO:0005524">
    <property type="term" value="F:ATP binding"/>
    <property type="evidence" value="ECO:0007669"/>
    <property type="project" value="UniProtKB-UniRule"/>
</dbReference>
<evidence type="ECO:0000313" key="17">
    <source>
        <dbReference type="EMBL" id="KGJ23107.1"/>
    </source>
</evidence>
<comment type="pathway">
    <text evidence="6 14">Cofactor biosynthesis; adenosylcobalamin biosynthesis; adenosylcobalamin from cob(II)yrinate a,c-diamide: step 5/7.</text>
</comment>
<dbReference type="PANTHER" id="PTHR34848">
    <property type="match status" value="1"/>
</dbReference>
<dbReference type="EC" id="2.7.7.62" evidence="14"/>
<feature type="binding site" evidence="16">
    <location>
        <begin position="53"/>
        <end position="56"/>
    </location>
    <ligand>
        <name>GTP</name>
        <dbReference type="ChEBI" id="CHEBI:37565"/>
    </ligand>
</feature>
<evidence type="ECO:0000256" key="8">
    <source>
        <dbReference type="ARBA" id="ARBA00022573"/>
    </source>
</evidence>
<feature type="binding site" evidence="16">
    <location>
        <begin position="34"/>
        <end position="36"/>
    </location>
    <ligand>
        <name>GTP</name>
        <dbReference type="ChEBI" id="CHEBI:37565"/>
    </ligand>
</feature>
<evidence type="ECO:0000256" key="2">
    <source>
        <dbReference type="ARBA" id="ARBA00000711"/>
    </source>
</evidence>
<dbReference type="Proteomes" id="UP000029858">
    <property type="component" value="Unassembled WGS sequence"/>
</dbReference>
<dbReference type="AlphaFoldDB" id="A0A099GKR8"/>
<comment type="catalytic activity">
    <reaction evidence="2 14">
        <text>adenosylcob(III)inamide phosphate + GTP + H(+) = adenosylcob(III)inamide-GDP + diphosphate</text>
        <dbReference type="Rhea" id="RHEA:22712"/>
        <dbReference type="ChEBI" id="CHEBI:15378"/>
        <dbReference type="ChEBI" id="CHEBI:33019"/>
        <dbReference type="ChEBI" id="CHEBI:37565"/>
        <dbReference type="ChEBI" id="CHEBI:58502"/>
        <dbReference type="ChEBI" id="CHEBI:60487"/>
        <dbReference type="EC" id="2.7.7.62"/>
    </reaction>
</comment>
<comment type="caution">
    <text evidence="17">The sequence shown here is derived from an EMBL/GenBank/DDBJ whole genome shotgun (WGS) entry which is preliminary data.</text>
</comment>
<evidence type="ECO:0000256" key="15">
    <source>
        <dbReference type="PIRSR" id="PIRSR006135-1"/>
    </source>
</evidence>
<dbReference type="GO" id="GO:0005525">
    <property type="term" value="F:GTP binding"/>
    <property type="evidence" value="ECO:0007669"/>
    <property type="project" value="UniProtKB-UniRule"/>
</dbReference>
<sequence>MARTLLITGGARSGKSSLAERLALRPTGRAIHIATARLDPDDAEMADRIAAHRARRGTEWESVHAPLDLAAALDASDRGAGGPPRLVDCLTLWVSNLMFEGRDTRAEGAALAAALARAKAPVILVTNEVGAGIVPENALARAFRDHAGWLNQTIAHACDELWLCVAGHPLRIKPNDHAL</sequence>
<dbReference type="GO" id="GO:0008820">
    <property type="term" value="F:cobinamide phosphate guanylyltransferase activity"/>
    <property type="evidence" value="ECO:0007669"/>
    <property type="project" value="UniProtKB-UniRule"/>
</dbReference>
<evidence type="ECO:0000256" key="11">
    <source>
        <dbReference type="ARBA" id="ARBA00022777"/>
    </source>
</evidence>
<comment type="similarity">
    <text evidence="7 14">Belongs to the CobU/CobP family.</text>
</comment>
<reference evidence="17 18" key="2">
    <citation type="submission" date="2014-10" db="EMBL/GenBank/DDBJ databases">
        <title>Paracoccus sanguinis sp. nov., isolated from clinical specimens of New York State patients.</title>
        <authorList>
            <person name="Mingle L.A."/>
            <person name="Cole J.A."/>
            <person name="Lapierre P."/>
            <person name="Musser K.A."/>
        </authorList>
    </citation>
    <scope>NUCLEOTIDE SEQUENCE [LARGE SCALE GENOMIC DNA]</scope>
    <source>
        <strain evidence="17 18">5503</strain>
    </source>
</reference>
<comment type="pathway">
    <text evidence="5 14">Cofactor biosynthesis; adenosylcobalamin biosynthesis; adenosylcobalamin from cob(II)yrinate a,c-diamide: step 6/7.</text>
</comment>
<evidence type="ECO:0000256" key="7">
    <source>
        <dbReference type="ARBA" id="ARBA00007490"/>
    </source>
</evidence>
<comment type="function">
    <text evidence="4 14">Catalyzes ATP-dependent phosphorylation of adenosylcobinamide and addition of GMP to adenosylcobinamide phosphate.</text>
</comment>
<evidence type="ECO:0000256" key="14">
    <source>
        <dbReference type="PIRNR" id="PIRNR006135"/>
    </source>
</evidence>
<evidence type="ECO:0000256" key="4">
    <source>
        <dbReference type="ARBA" id="ARBA00003889"/>
    </source>
</evidence>
<evidence type="ECO:0000256" key="16">
    <source>
        <dbReference type="PIRSR" id="PIRSR006135-2"/>
    </source>
</evidence>
<reference evidence="17 18" key="1">
    <citation type="submission" date="2014-09" db="EMBL/GenBank/DDBJ databases">
        <authorList>
            <person name="McGinnis J.M."/>
            <person name="Wolfgang W.J."/>
        </authorList>
    </citation>
    <scope>NUCLEOTIDE SEQUENCE [LARGE SCALE GENOMIC DNA]</scope>
    <source>
        <strain evidence="17 18">5503</strain>
    </source>
</reference>
<dbReference type="InterPro" id="IPR027417">
    <property type="entry name" value="P-loop_NTPase"/>
</dbReference>
<dbReference type="PIRSF" id="PIRSF006135">
    <property type="entry name" value="CobU"/>
    <property type="match status" value="1"/>
</dbReference>
<keyword evidence="10 14" id="KW-0547">Nucleotide-binding</keyword>
<dbReference type="GO" id="GO:0043752">
    <property type="term" value="F:adenosylcobinamide kinase activity"/>
    <property type="evidence" value="ECO:0007669"/>
    <property type="project" value="UniProtKB-EC"/>
</dbReference>
<evidence type="ECO:0000256" key="9">
    <source>
        <dbReference type="ARBA" id="ARBA00022679"/>
    </source>
</evidence>
<organism evidence="17 18">
    <name type="scientific">Paracoccus sanguinis</name>
    <dbReference type="NCBI Taxonomy" id="1545044"/>
    <lineage>
        <taxon>Bacteria</taxon>
        <taxon>Pseudomonadati</taxon>
        <taxon>Pseudomonadota</taxon>
        <taxon>Alphaproteobacteria</taxon>
        <taxon>Rhodobacterales</taxon>
        <taxon>Paracoccaceae</taxon>
        <taxon>Paracoccus</taxon>
    </lineage>
</organism>
<accession>A0A099GKR8</accession>
<evidence type="ECO:0000256" key="1">
    <source>
        <dbReference type="ARBA" id="ARBA00000312"/>
    </source>
</evidence>
<evidence type="ECO:0000256" key="5">
    <source>
        <dbReference type="ARBA" id="ARBA00004692"/>
    </source>
</evidence>
<dbReference type="InterPro" id="IPR003203">
    <property type="entry name" value="CobU/CobP"/>
</dbReference>
<dbReference type="RefSeq" id="WP_036707571.1">
    <property type="nucleotide sequence ID" value="NZ_JRKQ01000011.1"/>
</dbReference>
<feature type="active site" description="GMP-histidine intermediate" evidence="15">
    <location>
        <position position="52"/>
    </location>
</feature>
<dbReference type="NCBIfam" id="NF004469">
    <property type="entry name" value="PRK05800.1"/>
    <property type="match status" value="1"/>
</dbReference>
<dbReference type="EMBL" id="JRKQ01000011">
    <property type="protein sequence ID" value="KGJ23107.1"/>
    <property type="molecule type" value="Genomic_DNA"/>
</dbReference>
<name>A0A099GKR8_9RHOB</name>
<evidence type="ECO:0000256" key="6">
    <source>
        <dbReference type="ARBA" id="ARBA00005159"/>
    </source>
</evidence>
<evidence type="ECO:0000256" key="3">
    <source>
        <dbReference type="ARBA" id="ARBA00001522"/>
    </source>
</evidence>
<dbReference type="GO" id="GO:0009236">
    <property type="term" value="P:cobalamin biosynthetic process"/>
    <property type="evidence" value="ECO:0007669"/>
    <property type="project" value="UniProtKB-UniRule"/>
</dbReference>
<dbReference type="EC" id="2.7.1.156" evidence="14"/>
<dbReference type="Gene3D" id="3.40.50.300">
    <property type="entry name" value="P-loop containing nucleotide triphosphate hydrolases"/>
    <property type="match status" value="1"/>
</dbReference>
<dbReference type="SUPFAM" id="SSF52540">
    <property type="entry name" value="P-loop containing nucleoside triphosphate hydrolases"/>
    <property type="match status" value="1"/>
</dbReference>
<comment type="catalytic activity">
    <reaction evidence="3">
        <text>adenosylcob(III)inamide + GTP = adenosylcob(III)inamide phosphate + GDP + H(+)</text>
        <dbReference type="Rhea" id="RHEA:15765"/>
        <dbReference type="ChEBI" id="CHEBI:2480"/>
        <dbReference type="ChEBI" id="CHEBI:15378"/>
        <dbReference type="ChEBI" id="CHEBI:37565"/>
        <dbReference type="ChEBI" id="CHEBI:58189"/>
        <dbReference type="ChEBI" id="CHEBI:58502"/>
        <dbReference type="EC" id="2.7.1.156"/>
    </reaction>
</comment>
<proteinExistence type="inferred from homology"/>